<dbReference type="Proteomes" id="UP000036681">
    <property type="component" value="Unplaced"/>
</dbReference>
<dbReference type="WBParaSite" id="ALUE_0000154101-mRNA-1">
    <property type="protein sequence ID" value="ALUE_0000154101-mRNA-1"/>
    <property type="gene ID" value="ALUE_0000154101"/>
</dbReference>
<evidence type="ECO:0000313" key="1">
    <source>
        <dbReference type="Proteomes" id="UP000036681"/>
    </source>
</evidence>
<keyword evidence="1" id="KW-1185">Reference proteome</keyword>
<sequence>MALIIDASESVDRLFDEQIRFVIERVVQNVNVHPDAVRWAVCCHLREFSCQPD</sequence>
<proteinExistence type="predicted"/>
<name>A0A0M3HJ46_ASCLU</name>
<dbReference type="AlphaFoldDB" id="A0A0M3HJ46"/>
<evidence type="ECO:0000313" key="2">
    <source>
        <dbReference type="WBParaSite" id="ALUE_0000154101-mRNA-1"/>
    </source>
</evidence>
<organism evidence="1 2">
    <name type="scientific">Ascaris lumbricoides</name>
    <name type="common">Giant roundworm</name>
    <dbReference type="NCBI Taxonomy" id="6252"/>
    <lineage>
        <taxon>Eukaryota</taxon>
        <taxon>Metazoa</taxon>
        <taxon>Ecdysozoa</taxon>
        <taxon>Nematoda</taxon>
        <taxon>Chromadorea</taxon>
        <taxon>Rhabditida</taxon>
        <taxon>Spirurina</taxon>
        <taxon>Ascaridomorpha</taxon>
        <taxon>Ascaridoidea</taxon>
        <taxon>Ascarididae</taxon>
        <taxon>Ascaris</taxon>
    </lineage>
</organism>
<accession>A0A0M3HJ46</accession>
<reference evidence="2" key="1">
    <citation type="submission" date="2017-02" db="UniProtKB">
        <authorList>
            <consortium name="WormBaseParasite"/>
        </authorList>
    </citation>
    <scope>IDENTIFICATION</scope>
</reference>
<protein>
    <submittedName>
        <fullName evidence="2">Transcriptional regulator</fullName>
    </submittedName>
</protein>